<comment type="subcellular location">
    <subcellularLocation>
        <location evidence="2">Cell membrane</location>
        <topology evidence="2">Multi-pass membrane protein</topology>
    </subcellularLocation>
</comment>
<keyword evidence="6 19" id="KW-0808">Transferase</keyword>
<evidence type="ECO:0000256" key="12">
    <source>
        <dbReference type="ARBA" id="ARBA00023012"/>
    </source>
</evidence>
<dbReference type="Gene3D" id="6.10.340.10">
    <property type="match status" value="1"/>
</dbReference>
<dbReference type="GO" id="GO:0005524">
    <property type="term" value="F:ATP binding"/>
    <property type="evidence" value="ECO:0007669"/>
    <property type="project" value="UniProtKB-KW"/>
</dbReference>
<dbReference type="PANTHER" id="PTHR43547:SF2">
    <property type="entry name" value="HYBRID SIGNAL TRANSDUCTION HISTIDINE KINASE C"/>
    <property type="match status" value="1"/>
</dbReference>
<dbReference type="PROSITE" id="PS50885">
    <property type="entry name" value="HAMP"/>
    <property type="match status" value="1"/>
</dbReference>
<evidence type="ECO:0000256" key="2">
    <source>
        <dbReference type="ARBA" id="ARBA00004651"/>
    </source>
</evidence>
<dbReference type="PROSITE" id="PS50109">
    <property type="entry name" value="HIS_KIN"/>
    <property type="match status" value="1"/>
</dbReference>
<dbReference type="FunFam" id="3.30.565.10:FF:000013">
    <property type="entry name" value="Two-component sensor histidine kinase"/>
    <property type="match status" value="1"/>
</dbReference>
<evidence type="ECO:0000256" key="10">
    <source>
        <dbReference type="ARBA" id="ARBA00022840"/>
    </source>
</evidence>
<dbReference type="InterPro" id="IPR003594">
    <property type="entry name" value="HATPase_dom"/>
</dbReference>
<accession>A0A2X2YSA3</accession>
<evidence type="ECO:0000256" key="6">
    <source>
        <dbReference type="ARBA" id="ARBA00022679"/>
    </source>
</evidence>
<dbReference type="InterPro" id="IPR036097">
    <property type="entry name" value="HisK_dim/P_sf"/>
</dbReference>
<evidence type="ECO:0000256" key="14">
    <source>
        <dbReference type="ARBA" id="ARBA00035305"/>
    </source>
</evidence>
<feature type="transmembrane region" description="Helical" evidence="16">
    <location>
        <begin position="46"/>
        <end position="69"/>
    </location>
</feature>
<evidence type="ECO:0000313" key="19">
    <source>
        <dbReference type="EMBL" id="SQB63505.1"/>
    </source>
</evidence>
<evidence type="ECO:0000259" key="18">
    <source>
        <dbReference type="PROSITE" id="PS50885"/>
    </source>
</evidence>
<evidence type="ECO:0000256" key="9">
    <source>
        <dbReference type="ARBA" id="ARBA00022777"/>
    </source>
</evidence>
<dbReference type="SMART" id="SM00387">
    <property type="entry name" value="HATPase_c"/>
    <property type="match status" value="1"/>
</dbReference>
<evidence type="ECO:0000256" key="3">
    <source>
        <dbReference type="ARBA" id="ARBA00012438"/>
    </source>
</evidence>
<evidence type="ECO:0000256" key="15">
    <source>
        <dbReference type="SAM" id="MobiDB-lite"/>
    </source>
</evidence>
<feature type="transmembrane region" description="Helical" evidence="16">
    <location>
        <begin position="223"/>
        <end position="251"/>
    </location>
</feature>
<keyword evidence="10" id="KW-0067">ATP-binding</keyword>
<dbReference type="GO" id="GO:0000155">
    <property type="term" value="F:phosphorelay sensor kinase activity"/>
    <property type="evidence" value="ECO:0007669"/>
    <property type="project" value="InterPro"/>
</dbReference>
<evidence type="ECO:0000313" key="20">
    <source>
        <dbReference type="Proteomes" id="UP000250245"/>
    </source>
</evidence>
<dbReference type="EC" id="2.7.13.3" evidence="3"/>
<organism evidence="19 20">
    <name type="scientific">Mobiluncus curtisii</name>
    <dbReference type="NCBI Taxonomy" id="2051"/>
    <lineage>
        <taxon>Bacteria</taxon>
        <taxon>Bacillati</taxon>
        <taxon>Actinomycetota</taxon>
        <taxon>Actinomycetes</taxon>
        <taxon>Actinomycetales</taxon>
        <taxon>Actinomycetaceae</taxon>
        <taxon>Mobiluncus</taxon>
    </lineage>
</organism>
<dbReference type="CDD" id="cd00082">
    <property type="entry name" value="HisKA"/>
    <property type="match status" value="1"/>
</dbReference>
<dbReference type="InterPro" id="IPR005467">
    <property type="entry name" value="His_kinase_dom"/>
</dbReference>
<keyword evidence="8" id="KW-0547">Nucleotide-binding</keyword>
<evidence type="ECO:0000256" key="5">
    <source>
        <dbReference type="ARBA" id="ARBA00022553"/>
    </source>
</evidence>
<dbReference type="Gene3D" id="3.30.565.10">
    <property type="entry name" value="Histidine kinase-like ATPase, C-terminal domain"/>
    <property type="match status" value="1"/>
</dbReference>
<evidence type="ECO:0000256" key="13">
    <source>
        <dbReference type="ARBA" id="ARBA00023136"/>
    </source>
</evidence>
<dbReference type="InterPro" id="IPR036890">
    <property type="entry name" value="HATPase_C_sf"/>
</dbReference>
<dbReference type="Proteomes" id="UP000250245">
    <property type="component" value="Unassembled WGS sequence"/>
</dbReference>
<dbReference type="GO" id="GO:0005886">
    <property type="term" value="C:plasma membrane"/>
    <property type="evidence" value="ECO:0007669"/>
    <property type="project" value="UniProtKB-SubCell"/>
</dbReference>
<dbReference type="PRINTS" id="PR00344">
    <property type="entry name" value="BCTRLSENSOR"/>
</dbReference>
<dbReference type="AlphaFoldDB" id="A0A2X2YSA3"/>
<dbReference type="FunFam" id="1.10.287.130:FF:000010">
    <property type="entry name" value="Two-component sensor histidine kinase"/>
    <property type="match status" value="1"/>
</dbReference>
<dbReference type="InterPro" id="IPR047669">
    <property type="entry name" value="MtrAB_MtrB"/>
</dbReference>
<gene>
    <name evidence="19" type="primary">yycG</name>
    <name evidence="19" type="ORF">NCTC11820_00286</name>
</gene>
<keyword evidence="9 19" id="KW-0418">Kinase</keyword>
<name>A0A2X2YSA3_9ACTO</name>
<keyword evidence="7 16" id="KW-0812">Transmembrane</keyword>
<dbReference type="InterPro" id="IPR003661">
    <property type="entry name" value="HisK_dim/P_dom"/>
</dbReference>
<dbReference type="SMART" id="SM00388">
    <property type="entry name" value="HisKA"/>
    <property type="match status" value="1"/>
</dbReference>
<feature type="domain" description="HAMP" evidence="18">
    <location>
        <begin position="248"/>
        <end position="300"/>
    </location>
</feature>
<evidence type="ECO:0000256" key="4">
    <source>
        <dbReference type="ARBA" id="ARBA00022475"/>
    </source>
</evidence>
<dbReference type="InterPro" id="IPR004358">
    <property type="entry name" value="Sig_transdc_His_kin-like_C"/>
</dbReference>
<dbReference type="EMBL" id="UASJ01000001">
    <property type="protein sequence ID" value="SQB63505.1"/>
    <property type="molecule type" value="Genomic_DNA"/>
</dbReference>
<evidence type="ECO:0000256" key="16">
    <source>
        <dbReference type="SAM" id="Phobius"/>
    </source>
</evidence>
<dbReference type="Pfam" id="PF00672">
    <property type="entry name" value="HAMP"/>
    <property type="match status" value="1"/>
</dbReference>
<dbReference type="Gene3D" id="1.10.287.130">
    <property type="match status" value="1"/>
</dbReference>
<feature type="domain" description="Histidine kinase" evidence="17">
    <location>
        <begin position="315"/>
        <end position="532"/>
    </location>
</feature>
<evidence type="ECO:0000256" key="8">
    <source>
        <dbReference type="ARBA" id="ARBA00022741"/>
    </source>
</evidence>
<feature type="region of interest" description="Disordered" evidence="15">
    <location>
        <begin position="554"/>
        <end position="583"/>
    </location>
</feature>
<keyword evidence="4" id="KW-1003">Cell membrane</keyword>
<keyword evidence="13 16" id="KW-0472">Membrane</keyword>
<dbReference type="Pfam" id="PF02518">
    <property type="entry name" value="HATPase_c"/>
    <property type="match status" value="1"/>
</dbReference>
<dbReference type="Pfam" id="PF00512">
    <property type="entry name" value="HisKA"/>
    <property type="match status" value="1"/>
</dbReference>
<keyword evidence="5" id="KW-0597">Phosphoprotein</keyword>
<dbReference type="InterPro" id="IPR003660">
    <property type="entry name" value="HAMP_dom"/>
</dbReference>
<proteinExistence type="predicted"/>
<dbReference type="CDD" id="cd06225">
    <property type="entry name" value="HAMP"/>
    <property type="match status" value="1"/>
</dbReference>
<protein>
    <recommendedName>
        <fullName evidence="14">Sensor histidine kinase MtrB</fullName>
        <ecNumber evidence="3">2.7.13.3</ecNumber>
    </recommendedName>
</protein>
<keyword evidence="11 16" id="KW-1133">Transmembrane helix</keyword>
<dbReference type="SUPFAM" id="SSF47384">
    <property type="entry name" value="Homodimeric domain of signal transducing histidine kinase"/>
    <property type="match status" value="1"/>
</dbReference>
<evidence type="ECO:0000256" key="7">
    <source>
        <dbReference type="ARBA" id="ARBA00022692"/>
    </source>
</evidence>
<keyword evidence="12" id="KW-0902">Two-component regulatory system</keyword>
<dbReference type="SMART" id="SM00304">
    <property type="entry name" value="HAMP"/>
    <property type="match status" value="1"/>
</dbReference>
<dbReference type="SUPFAM" id="SSF158472">
    <property type="entry name" value="HAMP domain-like"/>
    <property type="match status" value="1"/>
</dbReference>
<comment type="catalytic activity">
    <reaction evidence="1">
        <text>ATP + protein L-histidine = ADP + protein N-phospho-L-histidine.</text>
        <dbReference type="EC" id="2.7.13.3"/>
    </reaction>
</comment>
<dbReference type="NCBIfam" id="NF040691">
    <property type="entry name" value="MtrAB_MtrB"/>
    <property type="match status" value="1"/>
</dbReference>
<reference evidence="19 20" key="1">
    <citation type="submission" date="2018-06" db="EMBL/GenBank/DDBJ databases">
        <authorList>
            <consortium name="Pathogen Informatics"/>
            <person name="Doyle S."/>
        </authorList>
    </citation>
    <scope>NUCLEOTIDE SEQUENCE [LARGE SCALE GENOMIC DNA]</scope>
    <source>
        <strain evidence="19 20">NCTC11820</strain>
    </source>
</reference>
<evidence type="ECO:0000259" key="17">
    <source>
        <dbReference type="PROSITE" id="PS50109"/>
    </source>
</evidence>
<dbReference type="SUPFAM" id="SSF55874">
    <property type="entry name" value="ATPase domain of HSP90 chaperone/DNA topoisomerase II/histidine kinase"/>
    <property type="match status" value="1"/>
</dbReference>
<dbReference type="PANTHER" id="PTHR43547">
    <property type="entry name" value="TWO-COMPONENT HISTIDINE KINASE"/>
    <property type="match status" value="1"/>
</dbReference>
<evidence type="ECO:0000256" key="11">
    <source>
        <dbReference type="ARBA" id="ARBA00022989"/>
    </source>
</evidence>
<sequence>MSSSQYTTFRRTRRQRRISQFLGSATRYLIGFNQSTWVPKRLRRSLALRMAIIMLVATLVILFAVGIYASTAIKNGIFQERLNQVLEEAATQARAAQNRFDQAPASTVEQVQSLAQDVVTSISTLTSGSSAPAVLILRNPSETSSFVINEIATQNMREVITSQLRQAVQQKTGQHWQSIEITDAQGKRHPGIAVGTAVSLPLAGAHELYLVYSLADEQAAINLVMGVLGGGGLAVLVLVAGMTWVVVYSVLVPVRRTVRTAERLAAGDLNARVLSQGQDETAQLADSFNKMANSLQSKIDTLGQMSRLQQRFVSDVSHELRTPLTTMRIADDVIYDAREELDPAALRSAELLHDQIERFDAMLADLLEISRIDSGSARLDFEIVDLNKLVAQVVEDNATLAEKVGCRVIFNPPKYPCAAELDTRRVTRIVRNLLVNAIEHSEGNPVIITTDSSETAVALRVSDHGVGMSPEVTSRVFDRFYRADPARARTTGGTGLGLAISLEDARLSGGTLQAWGKTGYGSSFLLTLPRRHDMELGPSPLDITDYVEPTLDSYVPPQSTPEKANAPMNVTDDLGNNGEVQPC</sequence>
<evidence type="ECO:0000256" key="1">
    <source>
        <dbReference type="ARBA" id="ARBA00000085"/>
    </source>
</evidence>